<evidence type="ECO:0000313" key="4">
    <source>
        <dbReference type="Proteomes" id="UP000094849"/>
    </source>
</evidence>
<keyword evidence="4" id="KW-1185">Reference proteome</keyword>
<feature type="domain" description="Phospholipase D N-terminal" evidence="2">
    <location>
        <begin position="40"/>
        <end position="130"/>
    </location>
</feature>
<name>A0A1E2UV29_9GAMM</name>
<dbReference type="InterPro" id="IPR029052">
    <property type="entry name" value="Metallo-depent_PP-like"/>
</dbReference>
<dbReference type="PANTHER" id="PTHR43606:SF2">
    <property type="entry name" value="ALKALINE PHOSPHATASE FAMILY PROTEIN (AFU_ORTHOLOGUE AFUA_5G03860)"/>
    <property type="match status" value="1"/>
</dbReference>
<dbReference type="InterPro" id="IPR038607">
    <property type="entry name" value="PhoD-like_sf"/>
</dbReference>
<dbReference type="InterPro" id="IPR052900">
    <property type="entry name" value="Phospholipid_Metab_Enz"/>
</dbReference>
<reference evidence="3 4" key="1">
    <citation type="submission" date="2016-03" db="EMBL/GenBank/DDBJ databases">
        <title>Chemosynthetic sulphur-oxidizing symbionts of marine invertebrate animals are capable of nitrogen fixation.</title>
        <authorList>
            <person name="Petersen J.M."/>
            <person name="Kemper A."/>
            <person name="Gruber-Vodicka H."/>
            <person name="Cardini U."/>
            <person name="Geest Mvander."/>
            <person name="Kleiner M."/>
            <person name="Bulgheresi S."/>
            <person name="Fussmann M."/>
            <person name="Herbold C."/>
            <person name="Seah B.K.B."/>
            <person name="Antony C.Paul."/>
            <person name="Liu D."/>
            <person name="Belitz A."/>
            <person name="Weber M."/>
        </authorList>
    </citation>
    <scope>NUCLEOTIDE SEQUENCE [LARGE SCALE GENOMIC DNA]</scope>
    <source>
        <strain evidence="3">G_D</strain>
    </source>
</reference>
<dbReference type="Gene3D" id="3.60.21.70">
    <property type="entry name" value="PhoD-like phosphatase"/>
    <property type="match status" value="1"/>
</dbReference>
<dbReference type="InterPro" id="IPR018946">
    <property type="entry name" value="PhoD-like_MPP"/>
</dbReference>
<proteinExistence type="predicted"/>
<dbReference type="PANTHER" id="PTHR43606">
    <property type="entry name" value="PHOSPHATASE, PUTATIVE (AFU_ORTHOLOGUE AFUA_6G08710)-RELATED"/>
    <property type="match status" value="1"/>
</dbReference>
<organism evidence="3 4">
    <name type="scientific">Candidatus Thiodiazotropha endoloripes</name>
    <dbReference type="NCBI Taxonomy" id="1818881"/>
    <lineage>
        <taxon>Bacteria</taxon>
        <taxon>Pseudomonadati</taxon>
        <taxon>Pseudomonadota</taxon>
        <taxon>Gammaproteobacteria</taxon>
        <taxon>Chromatiales</taxon>
        <taxon>Sedimenticolaceae</taxon>
        <taxon>Candidatus Thiodiazotropha</taxon>
    </lineage>
</organism>
<evidence type="ECO:0000313" key="3">
    <source>
        <dbReference type="EMBL" id="ODB98304.1"/>
    </source>
</evidence>
<dbReference type="SUPFAM" id="SSF56300">
    <property type="entry name" value="Metallo-dependent phosphatases"/>
    <property type="match status" value="1"/>
</dbReference>
<dbReference type="STRING" id="1818881.A3196_17025"/>
<feature type="domain" description="PhoD-like phosphatase metallophosphatase" evidence="1">
    <location>
        <begin position="141"/>
        <end position="569"/>
    </location>
</feature>
<dbReference type="InterPro" id="IPR032093">
    <property type="entry name" value="PhoD_N"/>
</dbReference>
<protein>
    <recommendedName>
        <fullName evidence="5">Alkaline phosphatase</fullName>
    </recommendedName>
</protein>
<dbReference type="Proteomes" id="UP000094849">
    <property type="component" value="Unassembled WGS sequence"/>
</dbReference>
<dbReference type="Pfam" id="PF09423">
    <property type="entry name" value="PhoD"/>
    <property type="match status" value="1"/>
</dbReference>
<comment type="caution">
    <text evidence="3">The sequence shown here is derived from an EMBL/GenBank/DDBJ whole genome shotgun (WGS) entry which is preliminary data.</text>
</comment>
<evidence type="ECO:0000259" key="1">
    <source>
        <dbReference type="Pfam" id="PF09423"/>
    </source>
</evidence>
<dbReference type="AlphaFoldDB" id="A0A1E2UV29"/>
<dbReference type="CDD" id="cd07389">
    <property type="entry name" value="MPP_PhoD"/>
    <property type="match status" value="1"/>
</dbReference>
<dbReference type="Gene3D" id="2.60.40.380">
    <property type="entry name" value="Purple acid phosphatase-like, N-terminal"/>
    <property type="match status" value="1"/>
</dbReference>
<evidence type="ECO:0008006" key="5">
    <source>
        <dbReference type="Google" id="ProtNLM"/>
    </source>
</evidence>
<gene>
    <name evidence="3" type="ORF">A3196_17025</name>
</gene>
<sequence>MSMKISRRDLLKLGTYSTVLITSSGLHGCNHEDGDYSFDHGVASGDPQHDSVVIWTRVTPAEDEDEAVIVSWQVATDRNFKDLVNEDYTQVDAERDFTVKVDVQELQPNRRYYYRFKAGTAESPIGRTKTLPLNVVSQVRLAVVSCSNYPAGYFNVYRELSLKDNLDAIVHLGDYIYEYGRTDSDGSPAYASEDAETLGRQVEPESELLTLADYRTRYAQYRSDPDLQAAHAKHPFIVVWDDHEVANDTYITGAENHDDATEGSFEARKQAAIQAYFEWLPLRPLTPDSEGRIYRQFEFGSLVNLMMLDTRIIGRDLQLDYADYIDPANGDFDAATFTQDVSSSQRTLLGAEQIAWLTDRMNHSTATWQVMGQQVLMMRMLLPAVTLTPDPLAPTVSLAEYGVIATAALTYQTLVANGVDGSDPAALLAAGMTEEQLAIVNDPLQMSYLESPSIPYNLDAWDGYAYDREVILANAKAAQKNLISFAGDTHNAWAGRLTDAAGDTVGIEFATTSVTSPGLEEYLNFTTVEEARANETGLTQMVSDLDYCNLRERGYMVVTFNPDRAEAEWHFVDTIKHSSYQIVTELDKMLILSAGETTLQ</sequence>
<evidence type="ECO:0000259" key="2">
    <source>
        <dbReference type="Pfam" id="PF16655"/>
    </source>
</evidence>
<accession>A0A1E2UV29</accession>
<dbReference type="EMBL" id="LVJZ01000003">
    <property type="protein sequence ID" value="ODB98304.1"/>
    <property type="molecule type" value="Genomic_DNA"/>
</dbReference>
<dbReference type="Pfam" id="PF16655">
    <property type="entry name" value="PhoD_N"/>
    <property type="match status" value="1"/>
</dbReference>